<sequence length="63" mass="7175">MRYFWTLLWTFLLVQMLNYVVSSMTGGTYDFMTGTILSVIVTVLIIVVSTIIPNEPADHHSTH</sequence>
<keyword evidence="1" id="KW-0472">Membrane</keyword>
<comment type="caution">
    <text evidence="2">The sequence shown here is derived from an EMBL/GenBank/DDBJ whole genome shotgun (WGS) entry which is preliminary data.</text>
</comment>
<name>A0A9C7GBJ7_9BACI</name>
<dbReference type="Pfam" id="PF11151">
    <property type="entry name" value="DUF2929"/>
    <property type="match status" value="1"/>
</dbReference>
<evidence type="ECO:0000313" key="2">
    <source>
        <dbReference type="EMBL" id="CAG9609188.1"/>
    </source>
</evidence>
<dbReference type="InterPro" id="IPR021324">
    <property type="entry name" value="DUF2929"/>
</dbReference>
<keyword evidence="3" id="KW-1185">Reference proteome</keyword>
<evidence type="ECO:0008006" key="4">
    <source>
        <dbReference type="Google" id="ProtNLM"/>
    </source>
</evidence>
<feature type="transmembrane region" description="Helical" evidence="1">
    <location>
        <begin position="32"/>
        <end position="52"/>
    </location>
</feature>
<dbReference type="RefSeq" id="WP_230497425.1">
    <property type="nucleotide sequence ID" value="NZ_CAKJTG010000017.1"/>
</dbReference>
<dbReference type="AlphaFoldDB" id="A0A9C7GBJ7"/>
<evidence type="ECO:0000256" key="1">
    <source>
        <dbReference type="SAM" id="Phobius"/>
    </source>
</evidence>
<proteinExistence type="predicted"/>
<dbReference type="EMBL" id="CAKJTG010000017">
    <property type="protein sequence ID" value="CAG9609188.1"/>
    <property type="molecule type" value="Genomic_DNA"/>
</dbReference>
<dbReference type="Proteomes" id="UP000789845">
    <property type="component" value="Unassembled WGS sequence"/>
</dbReference>
<keyword evidence="1" id="KW-1133">Transmembrane helix</keyword>
<accession>A0A9C7GBJ7</accession>
<protein>
    <recommendedName>
        <fullName evidence="4">DUF2929 family protein</fullName>
    </recommendedName>
</protein>
<keyword evidence="1" id="KW-0812">Transmembrane</keyword>
<reference evidence="2" key="1">
    <citation type="submission" date="2021-10" db="EMBL/GenBank/DDBJ databases">
        <authorList>
            <person name="Criscuolo A."/>
        </authorList>
    </citation>
    <scope>NUCLEOTIDE SEQUENCE</scope>
    <source>
        <strain evidence="2">CIP111885</strain>
    </source>
</reference>
<organism evidence="2 3">
    <name type="scientific">Pseudoneobacillus rhizosphaerae</name>
    <dbReference type="NCBI Taxonomy" id="2880968"/>
    <lineage>
        <taxon>Bacteria</taxon>
        <taxon>Bacillati</taxon>
        <taxon>Bacillota</taxon>
        <taxon>Bacilli</taxon>
        <taxon>Bacillales</taxon>
        <taxon>Bacillaceae</taxon>
        <taxon>Pseudoneobacillus</taxon>
    </lineage>
</organism>
<gene>
    <name evidence="2" type="ORF">NEOCIP111885_02930</name>
</gene>
<evidence type="ECO:0000313" key="3">
    <source>
        <dbReference type="Proteomes" id="UP000789845"/>
    </source>
</evidence>